<comment type="caution">
    <text evidence="9">Lacks conserved residue(s) required for the propagation of feature annotation.</text>
</comment>
<evidence type="ECO:0000256" key="10">
    <source>
        <dbReference type="SAM" id="Phobius"/>
    </source>
</evidence>
<reference evidence="15" key="2">
    <citation type="submission" date="2025-04" db="UniProtKB">
        <authorList>
            <consortium name="RefSeq"/>
        </authorList>
    </citation>
    <scope>IDENTIFICATION</scope>
</reference>
<dbReference type="STRING" id="144197.ENSSPAP00000024072"/>
<feature type="disulfide bond" evidence="9">
    <location>
        <begin position="94"/>
        <end position="103"/>
    </location>
</feature>
<sequence length="161" mass="17579">MFTQRQTYLERGLLAVMLLLTTAGQCAVLTNSLQTTTTPPPSDSPLTTQLSNSTMEEPRVLHLHTPCGDGYESFCGNGGTCIFPQDSKKPSCICTSSYSGQRCMFFTEPMRTLPELEQLIGISFGVIMLVVLLGVLLYCCVRKRCMKSAPLIKSAPSEISV</sequence>
<dbReference type="GO" id="GO:0016020">
    <property type="term" value="C:membrane"/>
    <property type="evidence" value="ECO:0007669"/>
    <property type="project" value="UniProtKB-SubCell"/>
</dbReference>
<dbReference type="Proteomes" id="UP000694891">
    <property type="component" value="Unplaced"/>
</dbReference>
<evidence type="ECO:0000256" key="5">
    <source>
        <dbReference type="ARBA" id="ARBA00023030"/>
    </source>
</evidence>
<evidence type="ECO:0000256" key="11">
    <source>
        <dbReference type="SAM" id="SignalP"/>
    </source>
</evidence>
<dbReference type="OrthoDB" id="9411915at2759"/>
<evidence type="ECO:0000259" key="12">
    <source>
        <dbReference type="PROSITE" id="PS50026"/>
    </source>
</evidence>
<gene>
    <name evidence="15" type="primary">LOC103361918</name>
</gene>
<protein>
    <submittedName>
        <fullName evidence="13 15">Epigen-like</fullName>
    </submittedName>
</protein>
<evidence type="ECO:0000256" key="9">
    <source>
        <dbReference type="PROSITE-ProRule" id="PRU00076"/>
    </source>
</evidence>
<feature type="signal peptide" evidence="11">
    <location>
        <begin position="1"/>
        <end position="26"/>
    </location>
</feature>
<dbReference type="SUPFAM" id="SSF57196">
    <property type="entry name" value="EGF/Laminin"/>
    <property type="match status" value="1"/>
</dbReference>
<dbReference type="GO" id="GO:0005154">
    <property type="term" value="F:epidermal growth factor receptor binding"/>
    <property type="evidence" value="ECO:0007669"/>
    <property type="project" value="TreeGrafter"/>
</dbReference>
<keyword evidence="7 9" id="KW-1015">Disulfide bond</keyword>
<dbReference type="GO" id="GO:0045840">
    <property type="term" value="P:positive regulation of mitotic nuclear division"/>
    <property type="evidence" value="ECO:0007669"/>
    <property type="project" value="TreeGrafter"/>
</dbReference>
<keyword evidence="14" id="KW-1185">Reference proteome</keyword>
<dbReference type="InterPro" id="IPR000742">
    <property type="entry name" value="EGF"/>
</dbReference>
<comment type="subcellular location">
    <subcellularLocation>
        <location evidence="1">Membrane</location>
        <topology evidence="1">Single-pass type I membrane protein</topology>
    </subcellularLocation>
</comment>
<evidence type="ECO:0000256" key="2">
    <source>
        <dbReference type="ARBA" id="ARBA00022536"/>
    </source>
</evidence>
<dbReference type="GO" id="GO:0008284">
    <property type="term" value="P:positive regulation of cell population proliferation"/>
    <property type="evidence" value="ECO:0007669"/>
    <property type="project" value="TreeGrafter"/>
</dbReference>
<evidence type="ECO:0000313" key="13">
    <source>
        <dbReference type="Ensembl" id="ENSSPAP00000024072.1"/>
    </source>
</evidence>
<proteinExistence type="predicted"/>
<evidence type="ECO:0000256" key="7">
    <source>
        <dbReference type="ARBA" id="ARBA00023157"/>
    </source>
</evidence>
<dbReference type="RefSeq" id="XP_008286353.1">
    <property type="nucleotide sequence ID" value="XM_008288131.1"/>
</dbReference>
<dbReference type="PANTHER" id="PTHR10740">
    <property type="entry name" value="TRANSFORMING GROWTH FACTOR ALPHA"/>
    <property type="match status" value="1"/>
</dbReference>
<evidence type="ECO:0000256" key="3">
    <source>
        <dbReference type="ARBA" id="ARBA00022692"/>
    </source>
</evidence>
<keyword evidence="8" id="KW-0325">Glycoprotein</keyword>
<dbReference type="CTD" id="255324"/>
<accession>A0A3B5BE00</accession>
<keyword evidence="2 9" id="KW-0245">EGF-like domain</keyword>
<feature type="domain" description="EGF-like" evidence="12">
    <location>
        <begin position="63"/>
        <end position="104"/>
    </location>
</feature>
<evidence type="ECO:0000256" key="4">
    <source>
        <dbReference type="ARBA" id="ARBA00022989"/>
    </source>
</evidence>
<feature type="transmembrane region" description="Helical" evidence="10">
    <location>
        <begin position="119"/>
        <end position="141"/>
    </location>
</feature>
<keyword evidence="5" id="KW-0339">Growth factor</keyword>
<keyword evidence="3 10" id="KW-0812">Transmembrane</keyword>
<dbReference type="GO" id="GO:0008083">
    <property type="term" value="F:growth factor activity"/>
    <property type="evidence" value="ECO:0007669"/>
    <property type="project" value="UniProtKB-KW"/>
</dbReference>
<feature type="disulfide bond" evidence="9">
    <location>
        <begin position="75"/>
        <end position="92"/>
    </location>
</feature>
<organism evidence="13">
    <name type="scientific">Stegastes partitus</name>
    <name type="common">bicolor damselfish</name>
    <dbReference type="NCBI Taxonomy" id="144197"/>
    <lineage>
        <taxon>Eukaryota</taxon>
        <taxon>Metazoa</taxon>
        <taxon>Chordata</taxon>
        <taxon>Craniata</taxon>
        <taxon>Vertebrata</taxon>
        <taxon>Euteleostomi</taxon>
        <taxon>Actinopterygii</taxon>
        <taxon>Neopterygii</taxon>
        <taxon>Teleostei</taxon>
        <taxon>Neoteleostei</taxon>
        <taxon>Acanthomorphata</taxon>
        <taxon>Ovalentaria</taxon>
        <taxon>Pomacentridae</taxon>
        <taxon>Stegastes</taxon>
    </lineage>
</organism>
<dbReference type="AlphaFoldDB" id="A0A3B5BE00"/>
<dbReference type="GO" id="GO:0007173">
    <property type="term" value="P:epidermal growth factor receptor signaling pathway"/>
    <property type="evidence" value="ECO:0007669"/>
    <property type="project" value="TreeGrafter"/>
</dbReference>
<dbReference type="GO" id="GO:0005615">
    <property type="term" value="C:extracellular space"/>
    <property type="evidence" value="ECO:0007669"/>
    <property type="project" value="TreeGrafter"/>
</dbReference>
<dbReference type="Gene3D" id="2.10.25.10">
    <property type="entry name" value="Laminin"/>
    <property type="match status" value="1"/>
</dbReference>
<dbReference type="GeneTree" id="ENSGT00730000113053"/>
<evidence type="ECO:0000256" key="8">
    <source>
        <dbReference type="ARBA" id="ARBA00023180"/>
    </source>
</evidence>
<dbReference type="PANTHER" id="PTHR10740:SF10">
    <property type="entry name" value="EPIGEN"/>
    <property type="match status" value="1"/>
</dbReference>
<reference evidence="13" key="1">
    <citation type="submission" date="2023-09" db="UniProtKB">
        <authorList>
            <consortium name="Ensembl"/>
        </authorList>
    </citation>
    <scope>IDENTIFICATION</scope>
</reference>
<dbReference type="Ensembl" id="ENSSPAT00000024470.1">
    <property type="protein sequence ID" value="ENSSPAP00000024072.1"/>
    <property type="gene ID" value="ENSSPAG00000018192.1"/>
</dbReference>
<evidence type="ECO:0000313" key="14">
    <source>
        <dbReference type="Proteomes" id="UP000694891"/>
    </source>
</evidence>
<keyword evidence="4 10" id="KW-1133">Transmembrane helix</keyword>
<evidence type="ECO:0000256" key="6">
    <source>
        <dbReference type="ARBA" id="ARBA00023136"/>
    </source>
</evidence>
<dbReference type="PROSITE" id="PS00022">
    <property type="entry name" value="EGF_1"/>
    <property type="match status" value="1"/>
</dbReference>
<keyword evidence="11" id="KW-0732">Signal</keyword>
<keyword evidence="6 10" id="KW-0472">Membrane</keyword>
<dbReference type="PROSITE" id="PS50026">
    <property type="entry name" value="EGF_3"/>
    <property type="match status" value="1"/>
</dbReference>
<feature type="chain" id="PRO_5044592371" evidence="11">
    <location>
        <begin position="27"/>
        <end position="161"/>
    </location>
</feature>
<evidence type="ECO:0000313" key="15">
    <source>
        <dbReference type="RefSeq" id="XP_008286353.1"/>
    </source>
</evidence>
<evidence type="ECO:0000256" key="1">
    <source>
        <dbReference type="ARBA" id="ARBA00004479"/>
    </source>
</evidence>
<name>A0A3B5BE00_9TELE</name>